<proteinExistence type="inferred from homology"/>
<dbReference type="AlphaFoldDB" id="A0A6A6DBJ5"/>
<accession>A0A6A6DBJ5</accession>
<keyword evidence="2" id="KW-0560">Oxidoreductase</keyword>
<sequence>TVLQTLRYNRTFANPPDNTTDAAWESLYPKLGTFFTHAPAIPSRSTFSVFHQLHCLDGIRHAYWQAMNAALDGKQLSEKDFLMMSSPSHVRHCIDLLRQGLMCNADRTIEVKDDKGGVLGFGTTHHCVDWKELIRKIDKWQKTA</sequence>
<dbReference type="PANTHER" id="PTHR33365:SF11">
    <property type="entry name" value="TAT PATHWAY SIGNAL SEQUENCE"/>
    <property type="match status" value="1"/>
</dbReference>
<name>A0A6A6DBJ5_9PEZI</name>
<evidence type="ECO:0000313" key="4">
    <source>
        <dbReference type="EMBL" id="KAF2176821.1"/>
    </source>
</evidence>
<gene>
    <name evidence="4" type="ORF">K469DRAFT_605769</name>
</gene>
<evidence type="ECO:0000313" key="5">
    <source>
        <dbReference type="Proteomes" id="UP000800200"/>
    </source>
</evidence>
<keyword evidence="5" id="KW-1185">Reference proteome</keyword>
<dbReference type="Proteomes" id="UP000800200">
    <property type="component" value="Unassembled WGS sequence"/>
</dbReference>
<dbReference type="OrthoDB" id="3687641at2759"/>
<feature type="non-terminal residue" evidence="4">
    <location>
        <position position="1"/>
    </location>
</feature>
<protein>
    <submittedName>
        <fullName evidence="4">Uncharacterized protein</fullName>
    </submittedName>
</protein>
<reference evidence="4" key="1">
    <citation type="journal article" date="2020" name="Stud. Mycol.">
        <title>101 Dothideomycetes genomes: a test case for predicting lifestyles and emergence of pathogens.</title>
        <authorList>
            <person name="Haridas S."/>
            <person name="Albert R."/>
            <person name="Binder M."/>
            <person name="Bloem J."/>
            <person name="Labutti K."/>
            <person name="Salamov A."/>
            <person name="Andreopoulos B."/>
            <person name="Baker S."/>
            <person name="Barry K."/>
            <person name="Bills G."/>
            <person name="Bluhm B."/>
            <person name="Cannon C."/>
            <person name="Castanera R."/>
            <person name="Culley D."/>
            <person name="Daum C."/>
            <person name="Ezra D."/>
            <person name="Gonzalez J."/>
            <person name="Henrissat B."/>
            <person name="Kuo A."/>
            <person name="Liang C."/>
            <person name="Lipzen A."/>
            <person name="Lutzoni F."/>
            <person name="Magnuson J."/>
            <person name="Mondo S."/>
            <person name="Nolan M."/>
            <person name="Ohm R."/>
            <person name="Pangilinan J."/>
            <person name="Park H.-J."/>
            <person name="Ramirez L."/>
            <person name="Alfaro M."/>
            <person name="Sun H."/>
            <person name="Tritt A."/>
            <person name="Yoshinaga Y."/>
            <person name="Zwiers L.-H."/>
            <person name="Turgeon B."/>
            <person name="Goodwin S."/>
            <person name="Spatafora J."/>
            <person name="Crous P."/>
            <person name="Grigoriev I."/>
        </authorList>
    </citation>
    <scope>NUCLEOTIDE SEQUENCE</scope>
    <source>
        <strain evidence="4">CBS 207.26</strain>
    </source>
</reference>
<evidence type="ECO:0000256" key="2">
    <source>
        <dbReference type="ARBA" id="ARBA00023002"/>
    </source>
</evidence>
<dbReference type="InterPro" id="IPR021765">
    <property type="entry name" value="UstYa-like"/>
</dbReference>
<dbReference type="GO" id="GO:0016491">
    <property type="term" value="F:oxidoreductase activity"/>
    <property type="evidence" value="ECO:0007669"/>
    <property type="project" value="UniProtKB-KW"/>
</dbReference>
<evidence type="ECO:0000256" key="1">
    <source>
        <dbReference type="ARBA" id="ARBA00004685"/>
    </source>
</evidence>
<comment type="similarity">
    <text evidence="3">Belongs to the ustYa family.</text>
</comment>
<comment type="pathway">
    <text evidence="1">Mycotoxin biosynthesis.</text>
</comment>
<evidence type="ECO:0000256" key="3">
    <source>
        <dbReference type="ARBA" id="ARBA00035112"/>
    </source>
</evidence>
<dbReference type="Pfam" id="PF11807">
    <property type="entry name" value="UstYa"/>
    <property type="match status" value="1"/>
</dbReference>
<dbReference type="EMBL" id="ML994700">
    <property type="protein sequence ID" value="KAF2176821.1"/>
    <property type="molecule type" value="Genomic_DNA"/>
</dbReference>
<organism evidence="4 5">
    <name type="scientific">Zopfia rhizophila CBS 207.26</name>
    <dbReference type="NCBI Taxonomy" id="1314779"/>
    <lineage>
        <taxon>Eukaryota</taxon>
        <taxon>Fungi</taxon>
        <taxon>Dikarya</taxon>
        <taxon>Ascomycota</taxon>
        <taxon>Pezizomycotina</taxon>
        <taxon>Dothideomycetes</taxon>
        <taxon>Dothideomycetes incertae sedis</taxon>
        <taxon>Zopfiaceae</taxon>
        <taxon>Zopfia</taxon>
    </lineage>
</organism>
<dbReference type="GO" id="GO:0043386">
    <property type="term" value="P:mycotoxin biosynthetic process"/>
    <property type="evidence" value="ECO:0007669"/>
    <property type="project" value="InterPro"/>
</dbReference>
<dbReference type="PANTHER" id="PTHR33365">
    <property type="entry name" value="YALI0B05434P"/>
    <property type="match status" value="1"/>
</dbReference>